<accession>A0A382XZL7</accession>
<feature type="non-terminal residue" evidence="1">
    <location>
        <position position="95"/>
    </location>
</feature>
<reference evidence="1" key="1">
    <citation type="submission" date="2018-05" db="EMBL/GenBank/DDBJ databases">
        <authorList>
            <person name="Lanie J.A."/>
            <person name="Ng W.-L."/>
            <person name="Kazmierczak K.M."/>
            <person name="Andrzejewski T.M."/>
            <person name="Davidsen T.M."/>
            <person name="Wayne K.J."/>
            <person name="Tettelin H."/>
            <person name="Glass J.I."/>
            <person name="Rusch D."/>
            <person name="Podicherti R."/>
            <person name="Tsui H.-C.T."/>
            <person name="Winkler M.E."/>
        </authorList>
    </citation>
    <scope>NUCLEOTIDE SEQUENCE</scope>
</reference>
<protein>
    <submittedName>
        <fullName evidence="1">Uncharacterized protein</fullName>
    </submittedName>
</protein>
<dbReference type="EMBL" id="UINC01171243">
    <property type="protein sequence ID" value="SVD75708.1"/>
    <property type="molecule type" value="Genomic_DNA"/>
</dbReference>
<organism evidence="1">
    <name type="scientific">marine metagenome</name>
    <dbReference type="NCBI Taxonomy" id="408172"/>
    <lineage>
        <taxon>unclassified sequences</taxon>
        <taxon>metagenomes</taxon>
        <taxon>ecological metagenomes</taxon>
    </lineage>
</organism>
<sequence>MLFSLEILMIFGPNRLNVREKTQIFGLCFYIDSSKSLYLSYFNISKKLVTDINILEFETLFVNNDIFFLPTVSVFAIGQTTGWLVGHAVQHVINS</sequence>
<proteinExistence type="predicted"/>
<name>A0A382XZL7_9ZZZZ</name>
<dbReference type="AlphaFoldDB" id="A0A382XZL7"/>
<evidence type="ECO:0000313" key="1">
    <source>
        <dbReference type="EMBL" id="SVD75708.1"/>
    </source>
</evidence>
<gene>
    <name evidence="1" type="ORF">METZ01_LOCUS428562</name>
</gene>